<dbReference type="InterPro" id="IPR003017">
    <property type="entry name" value="Amphiphysin_1"/>
</dbReference>
<evidence type="ECO:0000256" key="3">
    <source>
        <dbReference type="ARBA" id="ARBA00022490"/>
    </source>
</evidence>
<reference evidence="14" key="2">
    <citation type="submission" date="2025-08" db="UniProtKB">
        <authorList>
            <consortium name="Ensembl"/>
        </authorList>
    </citation>
    <scope>IDENTIFICATION</scope>
</reference>
<dbReference type="SUPFAM" id="SSF50044">
    <property type="entry name" value="SH3-domain"/>
    <property type="match status" value="1"/>
</dbReference>
<keyword evidence="4" id="KW-0770">Synapse</keyword>
<dbReference type="InterPro" id="IPR004148">
    <property type="entry name" value="BAR_dom"/>
</dbReference>
<proteinExistence type="predicted"/>
<evidence type="ECO:0000256" key="13">
    <source>
        <dbReference type="SAM" id="MobiDB-lite"/>
    </source>
</evidence>
<dbReference type="InterPro" id="IPR027267">
    <property type="entry name" value="AH/BAR_dom_sf"/>
</dbReference>
<dbReference type="GO" id="GO:0005543">
    <property type="term" value="F:phospholipid binding"/>
    <property type="evidence" value="ECO:0007669"/>
    <property type="project" value="TreeGrafter"/>
</dbReference>
<dbReference type="GO" id="GO:0005856">
    <property type="term" value="C:cytoskeleton"/>
    <property type="evidence" value="ECO:0007669"/>
    <property type="project" value="UniProtKB-SubCell"/>
</dbReference>
<dbReference type="InterPro" id="IPR001452">
    <property type="entry name" value="SH3_domain"/>
</dbReference>
<dbReference type="SMART" id="SM00721">
    <property type="entry name" value="BAR"/>
    <property type="match status" value="1"/>
</dbReference>
<feature type="compositionally biased region" description="Pro residues" evidence="13">
    <location>
        <begin position="261"/>
        <end position="274"/>
    </location>
</feature>
<dbReference type="Gene3D" id="1.20.1270.60">
    <property type="entry name" value="Arfaptin homology (AH) domain/BAR domain"/>
    <property type="match status" value="1"/>
</dbReference>
<evidence type="ECO:0000256" key="9">
    <source>
        <dbReference type="ARBA" id="ARBA00037838"/>
    </source>
</evidence>
<feature type="coiled-coil region" evidence="12">
    <location>
        <begin position="152"/>
        <end position="186"/>
    </location>
</feature>
<evidence type="ECO:0000256" key="7">
    <source>
        <dbReference type="ARBA" id="ARBA00023212"/>
    </source>
</evidence>
<evidence type="ECO:0000256" key="6">
    <source>
        <dbReference type="ARBA" id="ARBA00023136"/>
    </source>
</evidence>
<keyword evidence="8" id="KW-0968">Cytoplasmic vesicle</keyword>
<dbReference type="InterPro" id="IPR035470">
    <property type="entry name" value="Amphiphysin_I_SH3"/>
</dbReference>
<dbReference type="SUPFAM" id="SSF103657">
    <property type="entry name" value="BAR/IMD domain-like"/>
    <property type="match status" value="1"/>
</dbReference>
<gene>
    <name evidence="14" type="primary">LOC101873787</name>
</gene>
<evidence type="ECO:0000313" key="14">
    <source>
        <dbReference type="Ensembl" id="ENSMUNP00000011685.2"/>
    </source>
</evidence>
<dbReference type="CDD" id="cd12140">
    <property type="entry name" value="SH3_Amphiphysin_I"/>
    <property type="match status" value="1"/>
</dbReference>
<evidence type="ECO:0000313" key="15">
    <source>
        <dbReference type="Proteomes" id="UP000694405"/>
    </source>
</evidence>
<accession>A0A8C6JH25</accession>
<keyword evidence="15" id="KW-1185">Reference proteome</keyword>
<keyword evidence="7" id="KW-0206">Cytoskeleton</keyword>
<feature type="region of interest" description="Disordered" evidence="13">
    <location>
        <begin position="403"/>
        <end position="496"/>
    </location>
</feature>
<sequence length="589" mass="65215">MADMKTGIFAKNVQKRLNRAQEKVLQKLGKADETKDEQFEEYVQNFKRQEAEGSRLQRELRAYLAAIKGMQDASKKLTESLHEVYEPDWYGREDVKMIGEKCDELWEDFHQKLVDGSLLTLDTYLGQFPDIKTRIAKRSRKLVDYDSARHHLEALQSSKRKDEGRITKAEEEFQKAQKVFEEFNSDLQEELPSLWSRRVGFYVNTFKNVSSLEAKFHKEIAVLCHKLYEVMTKLGDQHADKAFTIQGAPSDSGPLRIAKTPSPPEEVSPLPSPTASPNHMLAPASPVPARPKSPTQLRKGPPVPPLPKLTPTKELKQENIINFFDDNFVPEINVTTPSQNEVPEAKKEESLLDLDFDPFKPEVVSTGVTHSPMSQVSLCFEVVPAAEGAVEAEGGAAVAAGAGDGVATTEQEGIAEGDKPQGEEREADVSQEKVSSIPSVVIEPASNNEGEGEEHEAVVNESKDAAAEMGTQGTEISPSETSQAGTEEKPAEEIQATLSQDQPVPAEDAASAMPPGFLYKVEVLHDFEAANSDELNLKRGDIVLVIPSETTADQEAGWLTGIKESEWLQYRDANSYKGLFPENFTRHLE</sequence>
<name>A0A8C6JH25_MELUD</name>
<comment type="function">
    <text evidence="10">May participate in mechanisms of regulated exocytosis in synapses and certain endocrine cell types. May control the properties of the membrane associated cytoskeleton.</text>
</comment>
<reference evidence="14" key="1">
    <citation type="submission" date="2020-03" db="EMBL/GenBank/DDBJ databases">
        <title>Melopsittacus undulatus (budgerigar) genome, bMelUnd1, maternal haplotype with Z.</title>
        <authorList>
            <person name="Gedman G."/>
            <person name="Mountcastle J."/>
            <person name="Haase B."/>
            <person name="Formenti G."/>
            <person name="Wright T."/>
            <person name="Apodaca J."/>
            <person name="Pelan S."/>
            <person name="Chow W."/>
            <person name="Rhie A."/>
            <person name="Howe K."/>
            <person name="Fedrigo O."/>
            <person name="Jarvis E.D."/>
        </authorList>
    </citation>
    <scope>NUCLEOTIDE SEQUENCE [LARGE SCALE GENOMIC DNA]</scope>
</reference>
<feature type="compositionally biased region" description="Basic and acidic residues" evidence="13">
    <location>
        <begin position="416"/>
        <end position="431"/>
    </location>
</feature>
<evidence type="ECO:0000256" key="1">
    <source>
        <dbReference type="ARBA" id="ARBA00004245"/>
    </source>
</evidence>
<dbReference type="SMART" id="SM00326">
    <property type="entry name" value="SH3"/>
    <property type="match status" value="1"/>
</dbReference>
<evidence type="ECO:0000256" key="12">
    <source>
        <dbReference type="SAM" id="Coils"/>
    </source>
</evidence>
<feature type="compositionally biased region" description="Basic and acidic residues" evidence="13">
    <location>
        <begin position="455"/>
        <end position="466"/>
    </location>
</feature>
<dbReference type="InterPro" id="IPR003005">
    <property type="entry name" value="Amphiphysin"/>
</dbReference>
<reference evidence="14" key="3">
    <citation type="submission" date="2025-09" db="UniProtKB">
        <authorList>
            <consortium name="Ensembl"/>
        </authorList>
    </citation>
    <scope>IDENTIFICATION</scope>
</reference>
<evidence type="ECO:0000256" key="2">
    <source>
        <dbReference type="ARBA" id="ARBA00022443"/>
    </source>
</evidence>
<dbReference type="Ensembl" id="ENSMUNT00000013504.2">
    <property type="protein sequence ID" value="ENSMUNP00000011685.2"/>
    <property type="gene ID" value="ENSMUNG00000008796.2"/>
</dbReference>
<comment type="subcellular location">
    <subcellularLocation>
        <location evidence="1">Cytoplasm</location>
        <location evidence="1">Cytoskeleton</location>
    </subcellularLocation>
    <subcellularLocation>
        <location evidence="9">Cytoplasmic vesicle</location>
        <location evidence="9">Secretory vesicle</location>
        <location evidence="9">Synaptic vesicle membrane</location>
        <topology evidence="9">Peripheral membrane protein</topology>
        <orientation evidence="9">Cytoplasmic side</orientation>
    </subcellularLocation>
</comment>
<keyword evidence="2" id="KW-0728">SH3 domain</keyword>
<dbReference type="InterPro" id="IPR036028">
    <property type="entry name" value="SH3-like_dom_sf"/>
</dbReference>
<dbReference type="PRINTS" id="PR01252">
    <property type="entry name" value="AMPHIPHYSIN1"/>
</dbReference>
<dbReference type="FunFam" id="1.20.1270.60:FF:000013">
    <property type="entry name" value="Amphiphysin isoform 2"/>
    <property type="match status" value="1"/>
</dbReference>
<dbReference type="PANTHER" id="PTHR46514">
    <property type="entry name" value="AMPHIPHYSIN"/>
    <property type="match status" value="1"/>
</dbReference>
<dbReference type="Gene3D" id="2.30.30.40">
    <property type="entry name" value="SH3 Domains"/>
    <property type="match status" value="1"/>
</dbReference>
<dbReference type="Proteomes" id="UP000694405">
    <property type="component" value="Chromosome 1"/>
</dbReference>
<keyword evidence="5 12" id="KW-0175">Coiled coil</keyword>
<evidence type="ECO:0000256" key="4">
    <source>
        <dbReference type="ARBA" id="ARBA00023018"/>
    </source>
</evidence>
<feature type="compositionally biased region" description="Polar residues" evidence="13">
    <location>
        <begin position="471"/>
        <end position="485"/>
    </location>
</feature>
<protein>
    <recommendedName>
        <fullName evidence="11">Amphiphysin</fullName>
    </recommendedName>
</protein>
<feature type="region of interest" description="Disordered" evidence="13">
    <location>
        <begin position="244"/>
        <end position="312"/>
    </location>
</feature>
<feature type="coiled-coil region" evidence="12">
    <location>
        <begin position="17"/>
        <end position="59"/>
    </location>
</feature>
<dbReference type="PRINTS" id="PR01251">
    <property type="entry name" value="AMPHIPHYSIN"/>
</dbReference>
<dbReference type="AlphaFoldDB" id="A0A8C6JH25"/>
<accession>A0A8V5GMZ7</accession>
<dbReference type="Pfam" id="PF14604">
    <property type="entry name" value="SH3_9"/>
    <property type="match status" value="1"/>
</dbReference>
<dbReference type="PRINTS" id="PR00452">
    <property type="entry name" value="SH3DOMAIN"/>
</dbReference>
<dbReference type="GO" id="GO:0030672">
    <property type="term" value="C:synaptic vesicle membrane"/>
    <property type="evidence" value="ECO:0007669"/>
    <property type="project" value="UniProtKB-SubCell"/>
</dbReference>
<dbReference type="GO" id="GO:0048488">
    <property type="term" value="P:synaptic vesicle endocytosis"/>
    <property type="evidence" value="ECO:0007669"/>
    <property type="project" value="TreeGrafter"/>
</dbReference>
<dbReference type="GO" id="GO:0005886">
    <property type="term" value="C:plasma membrane"/>
    <property type="evidence" value="ECO:0007669"/>
    <property type="project" value="TreeGrafter"/>
</dbReference>
<keyword evidence="6" id="KW-0472">Membrane</keyword>
<evidence type="ECO:0000256" key="8">
    <source>
        <dbReference type="ARBA" id="ARBA00023329"/>
    </source>
</evidence>
<dbReference type="CDD" id="cd07611">
    <property type="entry name" value="BAR_Amphiphysin_I_II"/>
    <property type="match status" value="1"/>
</dbReference>
<keyword evidence="3" id="KW-0963">Cytoplasm</keyword>
<organism evidence="14 15">
    <name type="scientific">Melopsittacus undulatus</name>
    <name type="common">Budgerigar</name>
    <name type="synonym">Psittacus undulatus</name>
    <dbReference type="NCBI Taxonomy" id="13146"/>
    <lineage>
        <taxon>Eukaryota</taxon>
        <taxon>Metazoa</taxon>
        <taxon>Chordata</taxon>
        <taxon>Craniata</taxon>
        <taxon>Vertebrata</taxon>
        <taxon>Euteleostomi</taxon>
        <taxon>Archelosauria</taxon>
        <taxon>Archosauria</taxon>
        <taxon>Dinosauria</taxon>
        <taxon>Saurischia</taxon>
        <taxon>Theropoda</taxon>
        <taxon>Coelurosauria</taxon>
        <taxon>Aves</taxon>
        <taxon>Neognathae</taxon>
        <taxon>Neoaves</taxon>
        <taxon>Telluraves</taxon>
        <taxon>Australaves</taxon>
        <taxon>Psittaciformes</taxon>
        <taxon>Psittaculidae</taxon>
        <taxon>Melopsittacus</taxon>
    </lineage>
</organism>
<dbReference type="Pfam" id="PF03114">
    <property type="entry name" value="BAR"/>
    <property type="match status" value="1"/>
</dbReference>
<dbReference type="FunFam" id="2.30.30.40:FF:000103">
    <property type="entry name" value="Amphiphysin"/>
    <property type="match status" value="1"/>
</dbReference>
<dbReference type="PROSITE" id="PS50002">
    <property type="entry name" value="SH3"/>
    <property type="match status" value="1"/>
</dbReference>
<evidence type="ECO:0000256" key="5">
    <source>
        <dbReference type="ARBA" id="ARBA00023054"/>
    </source>
</evidence>
<dbReference type="PANTHER" id="PTHR46514:SF2">
    <property type="entry name" value="AMPHIPHYSIN"/>
    <property type="match status" value="1"/>
</dbReference>
<evidence type="ECO:0000256" key="10">
    <source>
        <dbReference type="ARBA" id="ARBA00058978"/>
    </source>
</evidence>
<evidence type="ECO:0000256" key="11">
    <source>
        <dbReference type="ARBA" id="ARBA00069352"/>
    </source>
</evidence>
<dbReference type="PROSITE" id="PS51021">
    <property type="entry name" value="BAR"/>
    <property type="match status" value="1"/>
</dbReference>